<evidence type="ECO:0000259" key="1">
    <source>
        <dbReference type="Pfam" id="PF05699"/>
    </source>
</evidence>
<evidence type="ECO:0000313" key="2">
    <source>
        <dbReference type="EMBL" id="KAJ8868388.1"/>
    </source>
</evidence>
<dbReference type="Pfam" id="PF05699">
    <property type="entry name" value="Dimer_Tnp_hAT"/>
    <property type="match status" value="1"/>
</dbReference>
<protein>
    <recommendedName>
        <fullName evidence="1">HAT C-terminal dimerisation domain-containing protein</fullName>
    </recommendedName>
</protein>
<name>A0ABQ9G7G3_9NEOP</name>
<keyword evidence="3" id="KW-1185">Reference proteome</keyword>
<feature type="domain" description="HAT C-terminal dimerisation" evidence="1">
    <location>
        <begin position="152"/>
        <end position="222"/>
    </location>
</feature>
<dbReference type="InterPro" id="IPR008906">
    <property type="entry name" value="HATC_C_dom"/>
</dbReference>
<dbReference type="PANTHER" id="PTHR46289:SF19">
    <property type="entry name" value="ZINC FINGER MYM-TYPE CONTAINING 1"/>
    <property type="match status" value="1"/>
</dbReference>
<organism evidence="2 3">
    <name type="scientific">Dryococelus australis</name>
    <dbReference type="NCBI Taxonomy" id="614101"/>
    <lineage>
        <taxon>Eukaryota</taxon>
        <taxon>Metazoa</taxon>
        <taxon>Ecdysozoa</taxon>
        <taxon>Arthropoda</taxon>
        <taxon>Hexapoda</taxon>
        <taxon>Insecta</taxon>
        <taxon>Pterygota</taxon>
        <taxon>Neoptera</taxon>
        <taxon>Polyneoptera</taxon>
        <taxon>Phasmatodea</taxon>
        <taxon>Verophasmatodea</taxon>
        <taxon>Anareolatae</taxon>
        <taxon>Phasmatidae</taxon>
        <taxon>Eurycanthinae</taxon>
        <taxon>Dryococelus</taxon>
    </lineage>
</organism>
<proteinExistence type="predicted"/>
<sequence>MVSKVYISTAVELIAKIKSFLEHIQSDKGFEETMAETLDIEPQFPAELPIRPREIKLQFDYESHNGSTDNVDPKKPFNRNFFFYTLDCTITSLDEQFDQLKAHYDIFGFLYNIKRQKKDGLLQKCKDLRLALSYKGHLLHSLCDAAKSLNGPLEVLKYIFTNSLCENFPNLTVALRILLTLPMTVATGEKSFSKLKIIKNYLRCTMSQECLVGLATMSIEDDVLQEIDTDTIIKDFADKKACKVH</sequence>
<dbReference type="InterPro" id="IPR052958">
    <property type="entry name" value="IFN-induced_PKR_regulator"/>
</dbReference>
<gene>
    <name evidence="2" type="ORF">PR048_029904</name>
</gene>
<comment type="caution">
    <text evidence="2">The sequence shown here is derived from an EMBL/GenBank/DDBJ whole genome shotgun (WGS) entry which is preliminary data.</text>
</comment>
<reference evidence="2 3" key="1">
    <citation type="submission" date="2023-02" db="EMBL/GenBank/DDBJ databases">
        <title>LHISI_Scaffold_Assembly.</title>
        <authorList>
            <person name="Stuart O.P."/>
            <person name="Cleave R."/>
            <person name="Magrath M.J.L."/>
            <person name="Mikheyev A.S."/>
        </authorList>
    </citation>
    <scope>NUCLEOTIDE SEQUENCE [LARGE SCALE GENOMIC DNA]</scope>
    <source>
        <strain evidence="2">Daus_M_001</strain>
        <tissue evidence="2">Leg muscle</tissue>
    </source>
</reference>
<dbReference type="Proteomes" id="UP001159363">
    <property type="component" value="Chromosome 13"/>
</dbReference>
<evidence type="ECO:0000313" key="3">
    <source>
        <dbReference type="Proteomes" id="UP001159363"/>
    </source>
</evidence>
<dbReference type="EMBL" id="JARBHB010000014">
    <property type="protein sequence ID" value="KAJ8868388.1"/>
    <property type="molecule type" value="Genomic_DNA"/>
</dbReference>
<accession>A0ABQ9G7G3</accession>
<dbReference type="PANTHER" id="PTHR46289">
    <property type="entry name" value="52 KDA REPRESSOR OF THE INHIBITOR OF THE PROTEIN KINASE-LIKE PROTEIN-RELATED"/>
    <property type="match status" value="1"/>
</dbReference>